<feature type="transmembrane region" description="Helical" evidence="5">
    <location>
        <begin position="272"/>
        <end position="293"/>
    </location>
</feature>
<comment type="subcellular location">
    <subcellularLocation>
        <location evidence="1">Membrane</location>
        <topology evidence="1">Multi-pass membrane protein</topology>
    </subcellularLocation>
</comment>
<evidence type="ECO:0000256" key="4">
    <source>
        <dbReference type="ARBA" id="ARBA00023136"/>
    </source>
</evidence>
<evidence type="ECO:0008006" key="8">
    <source>
        <dbReference type="Google" id="ProtNLM"/>
    </source>
</evidence>
<organism evidence="6 7">
    <name type="scientific">Mucor saturninus</name>
    <dbReference type="NCBI Taxonomy" id="64648"/>
    <lineage>
        <taxon>Eukaryota</taxon>
        <taxon>Fungi</taxon>
        <taxon>Fungi incertae sedis</taxon>
        <taxon>Mucoromycota</taxon>
        <taxon>Mucoromycotina</taxon>
        <taxon>Mucoromycetes</taxon>
        <taxon>Mucorales</taxon>
        <taxon>Mucorineae</taxon>
        <taxon>Mucoraceae</taxon>
        <taxon>Mucor</taxon>
    </lineage>
</organism>
<keyword evidence="3 5" id="KW-1133">Transmembrane helix</keyword>
<dbReference type="GO" id="GO:0000329">
    <property type="term" value="C:fungal-type vacuole membrane"/>
    <property type="evidence" value="ECO:0007669"/>
    <property type="project" value="TreeGrafter"/>
</dbReference>
<feature type="transmembrane region" description="Helical" evidence="5">
    <location>
        <begin position="236"/>
        <end position="260"/>
    </location>
</feature>
<accession>A0A8H7RK31</accession>
<feature type="transmembrane region" description="Helical" evidence="5">
    <location>
        <begin position="12"/>
        <end position="31"/>
    </location>
</feature>
<feature type="transmembrane region" description="Helical" evidence="5">
    <location>
        <begin position="141"/>
        <end position="159"/>
    </location>
</feature>
<evidence type="ECO:0000256" key="3">
    <source>
        <dbReference type="ARBA" id="ARBA00022989"/>
    </source>
</evidence>
<comment type="caution">
    <text evidence="6">The sequence shown here is derived from an EMBL/GenBank/DDBJ whole genome shotgun (WGS) entry which is preliminary data.</text>
</comment>
<dbReference type="PANTHER" id="PTHR23051">
    <property type="entry name" value="SOLUTE CARRIER FAMILY 35, MEMBER F5"/>
    <property type="match status" value="1"/>
</dbReference>
<gene>
    <name evidence="6" type="ORF">INT47_004562</name>
</gene>
<dbReference type="PANTHER" id="PTHR23051:SF0">
    <property type="entry name" value="SOLUTE CARRIER FAMILY 35 MEMBER F5"/>
    <property type="match status" value="1"/>
</dbReference>
<evidence type="ECO:0000256" key="1">
    <source>
        <dbReference type="ARBA" id="ARBA00004141"/>
    </source>
</evidence>
<feature type="transmembrane region" description="Helical" evidence="5">
    <location>
        <begin position="166"/>
        <end position="184"/>
    </location>
</feature>
<dbReference type="EMBL" id="JAEPRD010000007">
    <property type="protein sequence ID" value="KAG2211875.1"/>
    <property type="molecule type" value="Genomic_DNA"/>
</dbReference>
<feature type="transmembrane region" description="Helical" evidence="5">
    <location>
        <begin position="43"/>
        <end position="63"/>
    </location>
</feature>
<proteinExistence type="predicted"/>
<dbReference type="Proteomes" id="UP000603453">
    <property type="component" value="Unassembled WGS sequence"/>
</dbReference>
<protein>
    <recommendedName>
        <fullName evidence="8">EamA domain-containing protein</fullName>
    </recommendedName>
</protein>
<dbReference type="OrthoDB" id="1436450at2759"/>
<reference evidence="6" key="1">
    <citation type="submission" date="2020-12" db="EMBL/GenBank/DDBJ databases">
        <title>Metabolic potential, ecology and presence of endohyphal bacteria is reflected in genomic diversity of Mucoromycotina.</title>
        <authorList>
            <person name="Muszewska A."/>
            <person name="Okrasinska A."/>
            <person name="Steczkiewicz K."/>
            <person name="Drgas O."/>
            <person name="Orlowska M."/>
            <person name="Perlinska-Lenart U."/>
            <person name="Aleksandrzak-Piekarczyk T."/>
            <person name="Szatraj K."/>
            <person name="Zielenkiewicz U."/>
            <person name="Pilsyk S."/>
            <person name="Malc E."/>
            <person name="Mieczkowski P."/>
            <person name="Kruszewska J.S."/>
            <person name="Biernat P."/>
            <person name="Pawlowska J."/>
        </authorList>
    </citation>
    <scope>NUCLEOTIDE SEQUENCE</scope>
    <source>
        <strain evidence="6">WA0000017839</strain>
    </source>
</reference>
<evidence type="ECO:0000256" key="2">
    <source>
        <dbReference type="ARBA" id="ARBA00022692"/>
    </source>
</evidence>
<dbReference type="SUPFAM" id="SSF103481">
    <property type="entry name" value="Multidrug resistance efflux transporter EmrE"/>
    <property type="match status" value="1"/>
</dbReference>
<keyword evidence="2 5" id="KW-0812">Transmembrane</keyword>
<feature type="transmembrane region" description="Helical" evidence="5">
    <location>
        <begin position="114"/>
        <end position="135"/>
    </location>
</feature>
<dbReference type="AlphaFoldDB" id="A0A8H7RK31"/>
<sequence>MPESQPRRRYLAGVLALLAVVLIWVGSSFVMNSIFADLKYNKPFLITYVNTATFSLYLIPLLWSCTRKSKAFSPEDVILETEVRLLGNEDVEDAILQTESADVSKLTTKETVKLSLAFCFLWFFANYTTNASLAYTSVASSTILSSMSGIFTLGIGAMCGVETLSIPKVISVCLSFSGIIFVSYSDQMTKPDTNDFTIPAPLIGDLLALCGAIFYGCYTTLLKVKIVDESRIDMPLFFGFVGAFNVLFMWPFFIVLHYTGLEKFELPFSPSIWVMILLNAFIGTFLSDYLWLLSMLMTSPLVVTLGISLTIPLALVGDVVFKHFMPGLQYAIGATLVVAGFFVVNIATLSDVDEKELIHQREIIGEDEDDLDVDETRRRMARALSISNPNRRASNASGLSAHP</sequence>
<feature type="transmembrane region" description="Helical" evidence="5">
    <location>
        <begin position="327"/>
        <end position="349"/>
    </location>
</feature>
<feature type="transmembrane region" description="Helical" evidence="5">
    <location>
        <begin position="196"/>
        <end position="215"/>
    </location>
</feature>
<name>A0A8H7RK31_9FUNG</name>
<evidence type="ECO:0000313" key="6">
    <source>
        <dbReference type="EMBL" id="KAG2211875.1"/>
    </source>
</evidence>
<keyword evidence="4 5" id="KW-0472">Membrane</keyword>
<evidence type="ECO:0000256" key="5">
    <source>
        <dbReference type="SAM" id="Phobius"/>
    </source>
</evidence>
<keyword evidence="7" id="KW-1185">Reference proteome</keyword>
<feature type="transmembrane region" description="Helical" evidence="5">
    <location>
        <begin position="300"/>
        <end position="321"/>
    </location>
</feature>
<dbReference type="InterPro" id="IPR037185">
    <property type="entry name" value="EmrE-like"/>
</dbReference>
<evidence type="ECO:0000313" key="7">
    <source>
        <dbReference type="Proteomes" id="UP000603453"/>
    </source>
</evidence>